<dbReference type="EMBL" id="JALJOQ010000087">
    <property type="protein sequence ID" value="KAK9799798.1"/>
    <property type="molecule type" value="Genomic_DNA"/>
</dbReference>
<organism evidence="1 2">
    <name type="scientific">Symbiochloris irregularis</name>
    <dbReference type="NCBI Taxonomy" id="706552"/>
    <lineage>
        <taxon>Eukaryota</taxon>
        <taxon>Viridiplantae</taxon>
        <taxon>Chlorophyta</taxon>
        <taxon>core chlorophytes</taxon>
        <taxon>Trebouxiophyceae</taxon>
        <taxon>Trebouxiales</taxon>
        <taxon>Trebouxiaceae</taxon>
        <taxon>Symbiochloris</taxon>
    </lineage>
</organism>
<proteinExistence type="predicted"/>
<name>A0AAW1P0Q9_9CHLO</name>
<dbReference type="Proteomes" id="UP001465755">
    <property type="component" value="Unassembled WGS sequence"/>
</dbReference>
<comment type="caution">
    <text evidence="1">The sequence shown here is derived from an EMBL/GenBank/DDBJ whole genome shotgun (WGS) entry which is preliminary data.</text>
</comment>
<protein>
    <submittedName>
        <fullName evidence="1">Uncharacterized protein</fullName>
    </submittedName>
</protein>
<evidence type="ECO:0000313" key="1">
    <source>
        <dbReference type="EMBL" id="KAK9799798.1"/>
    </source>
</evidence>
<evidence type="ECO:0000313" key="2">
    <source>
        <dbReference type="Proteomes" id="UP001465755"/>
    </source>
</evidence>
<gene>
    <name evidence="1" type="ORF">WJX73_010639</name>
</gene>
<sequence length="331" mass="36224">MASTEADVSTAGPAVKRQKLSGTSAAASDPVAEALAKIAGFISSPKKFHKASALLRQLLQDGKVTQLQGKLLFEALKASMLDPDLSCEPDFAKEYSKLFTAASKQALLFSMREQAQLDVYGLWAVIRNQLGTDDSFAFNKTLNRIKDSISNLPVADDEADSALVRVQERMQEEAAAAAAAPKQEQAVQEEPVEADPFGLDAIIAKPKRKERSQTWSEAESSAMKRQALMDCLEAAKGQYHNAWACTAVDLAIEEAYKHKNRFCASQQPTLETLWQFVGQQRQRRRMGPSARDAKRDAHSFEAARAQWGRATISNRAAVGAGGDHKNEVWLG</sequence>
<dbReference type="PANTHER" id="PTHR36749:SF1">
    <property type="entry name" value="F7O18.3 PROTEIN"/>
    <property type="match status" value="1"/>
</dbReference>
<keyword evidence="2" id="KW-1185">Reference proteome</keyword>
<accession>A0AAW1P0Q9</accession>
<dbReference type="AlphaFoldDB" id="A0AAW1P0Q9"/>
<dbReference type="PANTHER" id="PTHR36749">
    <property type="entry name" value="F7O18.3 PROTEIN"/>
    <property type="match status" value="1"/>
</dbReference>
<reference evidence="1 2" key="1">
    <citation type="journal article" date="2024" name="Nat. Commun.">
        <title>Phylogenomics reveals the evolutionary origins of lichenization in chlorophyte algae.</title>
        <authorList>
            <person name="Puginier C."/>
            <person name="Libourel C."/>
            <person name="Otte J."/>
            <person name="Skaloud P."/>
            <person name="Haon M."/>
            <person name="Grisel S."/>
            <person name="Petersen M."/>
            <person name="Berrin J.G."/>
            <person name="Delaux P.M."/>
            <person name="Dal Grande F."/>
            <person name="Keller J."/>
        </authorList>
    </citation>
    <scope>NUCLEOTIDE SEQUENCE [LARGE SCALE GENOMIC DNA]</scope>
    <source>
        <strain evidence="1 2">SAG 2036</strain>
    </source>
</reference>